<evidence type="ECO:0000313" key="3">
    <source>
        <dbReference type="EMBL" id="UUT36638.1"/>
    </source>
</evidence>
<sequence length="485" mass="52747">MLTDAERAELDAWNETERDYPSEDTVVDLFEWQVERRPDAIAVSCGDERLTYAELSERARDLAEELRVAGVGPGTLVGVYLNRSVDLLVGVLAVLRAGGGYVPLDPAFPRDRLDYMLEDSDTRVLLTETGMQGDLDTGDRSIVYVDRPRVASGATDQPGVRPDPEDLAYVLYTSGSTGRPKGVEIPHRALTNFLRSMAEQPGCGEDDTLLAVTTLSFDIAGLELYLPLVTGGHVEIATRETAADGRLLRAHLDSGAITMLQATPATWRMLIDSGWEGTPGLKGLIGGEALPPDLVQPLIDRTSSLWNMYGPTETTIWSSVQRITSAPAVISIGRPVANTRFHVVDARLQSVPIGIAGELLISGEGLARGYHRRPDLAAEKFIETWVDDRGRGSRVYRSGDLVRFTRAGQLVHLGRLDQQVKIRGFRVEVGEVEAALARTRRGPARRGGRLPRTDRGSPAGGVRRTCRGRCPNGRRVASPPAGRAA</sequence>
<organism evidence="3 4">
    <name type="scientific">Microbacterium elymi</name>
    <dbReference type="NCBI Taxonomy" id="2909587"/>
    <lineage>
        <taxon>Bacteria</taxon>
        <taxon>Bacillati</taxon>
        <taxon>Actinomycetota</taxon>
        <taxon>Actinomycetes</taxon>
        <taxon>Micrococcales</taxon>
        <taxon>Microbacteriaceae</taxon>
        <taxon>Microbacterium</taxon>
    </lineage>
</organism>
<dbReference type="InterPro" id="IPR010071">
    <property type="entry name" value="AA_adenyl_dom"/>
</dbReference>
<name>A0ABY5NNC7_9MICO</name>
<dbReference type="Proteomes" id="UP001054811">
    <property type="component" value="Chromosome"/>
</dbReference>
<dbReference type="PANTHER" id="PTHR45527">
    <property type="entry name" value="NONRIBOSOMAL PEPTIDE SYNTHETASE"/>
    <property type="match status" value="1"/>
</dbReference>
<proteinExistence type="predicted"/>
<dbReference type="NCBIfam" id="TIGR01733">
    <property type="entry name" value="AA-adenyl-dom"/>
    <property type="match status" value="1"/>
</dbReference>
<feature type="domain" description="AMP-dependent synthetase/ligase" evidence="2">
    <location>
        <begin position="30"/>
        <end position="371"/>
    </location>
</feature>
<dbReference type="PRINTS" id="PR00154">
    <property type="entry name" value="AMPBINDING"/>
</dbReference>
<dbReference type="InterPro" id="IPR045851">
    <property type="entry name" value="AMP-bd_C_sf"/>
</dbReference>
<dbReference type="Gene3D" id="3.30.300.30">
    <property type="match status" value="1"/>
</dbReference>
<protein>
    <submittedName>
        <fullName evidence="3">Amino acid adenylation domain-containing protein</fullName>
    </submittedName>
</protein>
<dbReference type="InterPro" id="IPR020459">
    <property type="entry name" value="AMP-binding"/>
</dbReference>
<dbReference type="EMBL" id="CP091139">
    <property type="protein sequence ID" value="UUT36638.1"/>
    <property type="molecule type" value="Genomic_DNA"/>
</dbReference>
<evidence type="ECO:0000256" key="1">
    <source>
        <dbReference type="SAM" id="MobiDB-lite"/>
    </source>
</evidence>
<dbReference type="Gene3D" id="2.30.38.10">
    <property type="entry name" value="Luciferase, Domain 3"/>
    <property type="match status" value="1"/>
</dbReference>
<dbReference type="Pfam" id="PF00501">
    <property type="entry name" value="AMP-binding"/>
    <property type="match status" value="1"/>
</dbReference>
<feature type="compositionally biased region" description="Basic residues" evidence="1">
    <location>
        <begin position="439"/>
        <end position="449"/>
    </location>
</feature>
<keyword evidence="4" id="KW-1185">Reference proteome</keyword>
<evidence type="ECO:0000259" key="2">
    <source>
        <dbReference type="Pfam" id="PF00501"/>
    </source>
</evidence>
<dbReference type="InterPro" id="IPR020845">
    <property type="entry name" value="AMP-binding_CS"/>
</dbReference>
<dbReference type="SUPFAM" id="SSF56801">
    <property type="entry name" value="Acetyl-CoA synthetase-like"/>
    <property type="match status" value="1"/>
</dbReference>
<evidence type="ECO:0000313" key="4">
    <source>
        <dbReference type="Proteomes" id="UP001054811"/>
    </source>
</evidence>
<dbReference type="Gene3D" id="3.40.50.980">
    <property type="match status" value="2"/>
</dbReference>
<reference evidence="3" key="1">
    <citation type="submission" date="2022-01" db="EMBL/GenBank/DDBJ databases">
        <title>Microbacterium eymi and Microbacterium rhizovicinus sp. nov., isolated from the rhizospheric soil of Elymus tsukushiensis, a plant native to the Dokdo Islands, Republic of Korea.</title>
        <authorList>
            <person name="Hwang Y.J."/>
        </authorList>
    </citation>
    <scope>NUCLEOTIDE SEQUENCE</scope>
    <source>
        <strain evidence="3">KUDC0405</strain>
    </source>
</reference>
<dbReference type="PANTHER" id="PTHR45527:SF1">
    <property type="entry name" value="FATTY ACID SYNTHASE"/>
    <property type="match status" value="1"/>
</dbReference>
<accession>A0ABY5NNC7</accession>
<feature type="region of interest" description="Disordered" evidence="1">
    <location>
        <begin position="439"/>
        <end position="485"/>
    </location>
</feature>
<gene>
    <name evidence="3" type="ORF">L2X98_28565</name>
</gene>
<dbReference type="InterPro" id="IPR000873">
    <property type="entry name" value="AMP-dep_synth/lig_dom"/>
</dbReference>
<dbReference type="PROSITE" id="PS00455">
    <property type="entry name" value="AMP_BINDING"/>
    <property type="match status" value="1"/>
</dbReference>